<dbReference type="RefSeq" id="WP_006927561.1">
    <property type="nucleotide sequence ID" value="NZ_CM001402.1"/>
</dbReference>
<dbReference type="GO" id="GO:2001070">
    <property type="term" value="F:starch binding"/>
    <property type="evidence" value="ECO:0007669"/>
    <property type="project" value="InterPro"/>
</dbReference>
<dbReference type="GO" id="GO:0016787">
    <property type="term" value="F:hydrolase activity"/>
    <property type="evidence" value="ECO:0007669"/>
    <property type="project" value="UniProtKB-KW"/>
</dbReference>
<dbReference type="Pfam" id="PF13860">
    <property type="entry name" value="FlgD_ig"/>
    <property type="match status" value="1"/>
</dbReference>
<dbReference type="EMBL" id="CM001402">
    <property type="protein sequence ID" value="EHO40555.1"/>
    <property type="molecule type" value="Genomic_DNA"/>
</dbReference>
<keyword evidence="4" id="KW-0378">Hydrolase</keyword>
<dbReference type="SUPFAM" id="SSF81296">
    <property type="entry name" value="E set domains"/>
    <property type="match status" value="1"/>
</dbReference>
<dbReference type="Proteomes" id="UP000004671">
    <property type="component" value="Chromosome"/>
</dbReference>
<reference evidence="4 5" key="1">
    <citation type="submission" date="2011-09" db="EMBL/GenBank/DDBJ databases">
        <title>The permanent draft genome of Caldithrix abyssi DSM 13497.</title>
        <authorList>
            <consortium name="US DOE Joint Genome Institute (JGI-PGF)"/>
            <person name="Lucas S."/>
            <person name="Han J."/>
            <person name="Lapidus A."/>
            <person name="Bruce D."/>
            <person name="Goodwin L."/>
            <person name="Pitluck S."/>
            <person name="Peters L."/>
            <person name="Kyrpides N."/>
            <person name="Mavromatis K."/>
            <person name="Ivanova N."/>
            <person name="Mikhailova N."/>
            <person name="Chertkov O."/>
            <person name="Detter J.C."/>
            <person name="Tapia R."/>
            <person name="Han C."/>
            <person name="Land M."/>
            <person name="Hauser L."/>
            <person name="Markowitz V."/>
            <person name="Cheng J.-F."/>
            <person name="Hugenholtz P."/>
            <person name="Woyke T."/>
            <person name="Wu D."/>
            <person name="Spring S."/>
            <person name="Brambilla E."/>
            <person name="Klenk H.-P."/>
            <person name="Eisen J.A."/>
        </authorList>
    </citation>
    <scope>NUCLEOTIDE SEQUENCE [LARGE SCALE GENOMIC DNA]</scope>
    <source>
        <strain evidence="4 5">DSM 13497</strain>
    </source>
</reference>
<dbReference type="InterPro" id="IPR013784">
    <property type="entry name" value="Carb-bd-like_fold"/>
</dbReference>
<feature type="chain" id="PRO_5009695371" evidence="1">
    <location>
        <begin position="22"/>
        <end position="744"/>
    </location>
</feature>
<keyword evidence="1" id="KW-0732">Signal</keyword>
<dbReference type="Proteomes" id="UP000183868">
    <property type="component" value="Chromosome"/>
</dbReference>
<feature type="domain" description="CBM20" evidence="2">
    <location>
        <begin position="250"/>
        <end position="353"/>
    </location>
</feature>
<evidence type="ECO:0000313" key="3">
    <source>
        <dbReference type="EMBL" id="APF16779.1"/>
    </source>
</evidence>
<dbReference type="Pfam" id="PF00686">
    <property type="entry name" value="CBM_20"/>
    <property type="match status" value="2"/>
</dbReference>
<sequence length="744" mass="83302" precursor="true">MKKFGLLMLALVFMAFASAQAVNVTFNLSMKVKVQMGEFDPMTQHVRITGNLVDPNWSPADAPILDLVDSVNYIYSTTLDIAQGNYEYKYLIGDAWGNDELQGQPNRTLTVGDTDMNLDLVYYNDMMAVPFDPAPAGMVNVMLSVNMTRWIQKGAFDPDNEVVRVTGTITDPQWDPANAPILQDPDGNFVYTTTLQVAPGDYEYKFLIGDAWGRDELQGQPNRAITVVADTAVFPVYFDNEPYVENPPVSTDSVMLTLNVNMRVQVLEGNFDPTNDFVVAAGSFQGWNPAASAPMDDSDGDSIYTGTYKVPSNARYEYKFVINASNWESTPNRAVVVDTTDKEVPPVYFNDDSVVTIKKNGNVKFSVNTDVLIEVGLFDPSVDSVHVRGSFNGWNSDDPARSHMNQNLSNPLNWFLNVPFESFGVGDPLYYKFWIKKADNVINGVAWNDTWERPTHTGGGNRTAYFEGTDNQEIEADYYDHIQPDWVVPEGTGLKVTFNVDMSPAADPNLQPIPFTAGQDTVWWICEQPAFCVTQGWEDTDEMKVLPLTDPDGDMIYSGTLEVQEPAWNGFVYRYAFISESDGRTWQFEPAGFANFAYRARFVGQDAERSFPFKEWNMPVDTWTNAELKTDDQETDPYTSLTAIGDTPQTPREFTLNQNYPNPFNPTTTISFTLPEASRVTLSVYNVLGQKVRTLIDNQLATAGTHAKQWDGRDEAGHKVASGIYFYKLEAGDFSSIKKMVLMK</sequence>
<dbReference type="Gene3D" id="2.60.40.10">
    <property type="entry name" value="Immunoglobulins"/>
    <property type="match status" value="3"/>
</dbReference>
<keyword evidence="5" id="KW-1185">Reference proteome</keyword>
<evidence type="ECO:0000313" key="5">
    <source>
        <dbReference type="Proteomes" id="UP000004671"/>
    </source>
</evidence>
<dbReference type="OrthoDB" id="9759776at2"/>
<evidence type="ECO:0000259" key="2">
    <source>
        <dbReference type="PROSITE" id="PS51166"/>
    </source>
</evidence>
<dbReference type="AlphaFoldDB" id="H1XUQ6"/>
<dbReference type="InterPro" id="IPR054409">
    <property type="entry name" value="X25_BaPul-like"/>
</dbReference>
<dbReference type="KEGG" id="caby:Cabys_28"/>
<name>H1XUQ6_CALAY</name>
<organism evidence="4 5">
    <name type="scientific">Caldithrix abyssi DSM 13497</name>
    <dbReference type="NCBI Taxonomy" id="880073"/>
    <lineage>
        <taxon>Bacteria</taxon>
        <taxon>Pseudomonadati</taxon>
        <taxon>Calditrichota</taxon>
        <taxon>Calditrichia</taxon>
        <taxon>Calditrichales</taxon>
        <taxon>Calditrichaceae</taxon>
        <taxon>Caldithrix</taxon>
    </lineage>
</organism>
<protein>
    <submittedName>
        <fullName evidence="4">Glycoside hydrolase starch-binding</fullName>
    </submittedName>
    <submittedName>
        <fullName evidence="3">Por secretion system C-terminal sorting domain-containing protein</fullName>
    </submittedName>
</protein>
<accession>H1XUQ6</accession>
<dbReference type="InterPro" id="IPR002044">
    <property type="entry name" value="CBM20"/>
</dbReference>
<dbReference type="SUPFAM" id="SSF49452">
    <property type="entry name" value="Starch-binding domain-like"/>
    <property type="match status" value="3"/>
</dbReference>
<dbReference type="EMBL" id="CP018099">
    <property type="protein sequence ID" value="APF16779.1"/>
    <property type="molecule type" value="Genomic_DNA"/>
</dbReference>
<evidence type="ECO:0000313" key="6">
    <source>
        <dbReference type="Proteomes" id="UP000183868"/>
    </source>
</evidence>
<dbReference type="Pfam" id="PF22058">
    <property type="entry name" value="X25_BaPul_like"/>
    <property type="match status" value="1"/>
</dbReference>
<dbReference type="InterPro" id="IPR014756">
    <property type="entry name" value="Ig_E-set"/>
</dbReference>
<evidence type="ECO:0000313" key="4">
    <source>
        <dbReference type="EMBL" id="EHO40555.1"/>
    </source>
</evidence>
<feature type="domain" description="CBM20" evidence="2">
    <location>
        <begin position="16"/>
        <end position="133"/>
    </location>
</feature>
<feature type="signal peptide" evidence="1">
    <location>
        <begin position="1"/>
        <end position="21"/>
    </location>
</feature>
<dbReference type="InterPro" id="IPR025965">
    <property type="entry name" value="FlgD/Vpr_Ig-like"/>
</dbReference>
<dbReference type="InParanoid" id="H1XUQ6"/>
<dbReference type="PROSITE" id="PS51166">
    <property type="entry name" value="CBM20"/>
    <property type="match status" value="2"/>
</dbReference>
<dbReference type="InterPro" id="IPR026444">
    <property type="entry name" value="Secre_tail"/>
</dbReference>
<dbReference type="STRING" id="880073.Cabys_28"/>
<gene>
    <name evidence="3" type="ORF">Cabys_28</name>
    <name evidence="4" type="ORF">Calab_0921</name>
</gene>
<reference evidence="3 6" key="2">
    <citation type="submission" date="2016-11" db="EMBL/GenBank/DDBJ databases">
        <title>Genomic analysis of Caldithrix abyssi and proposal of a novel bacterial phylum Caldithrichaeota.</title>
        <authorList>
            <person name="Kublanov I."/>
            <person name="Sigalova O."/>
            <person name="Gavrilov S."/>
            <person name="Lebedinsky A."/>
            <person name="Ivanova N."/>
            <person name="Daum C."/>
            <person name="Reddy T."/>
            <person name="Klenk H.P."/>
            <person name="Goker M."/>
            <person name="Reva O."/>
            <person name="Miroshnichenko M."/>
            <person name="Kyprides N."/>
            <person name="Woyke T."/>
            <person name="Gelfand M."/>
        </authorList>
    </citation>
    <scope>NUCLEOTIDE SEQUENCE [LARGE SCALE GENOMIC DNA]</scope>
    <source>
        <strain evidence="3 6">LF13</strain>
    </source>
</reference>
<dbReference type="SMART" id="SM01065">
    <property type="entry name" value="CBM_2"/>
    <property type="match status" value="4"/>
</dbReference>
<dbReference type="PaxDb" id="880073-Calab_0921"/>
<evidence type="ECO:0000256" key="1">
    <source>
        <dbReference type="SAM" id="SignalP"/>
    </source>
</evidence>
<dbReference type="Gene3D" id="2.60.40.4070">
    <property type="match status" value="1"/>
</dbReference>
<proteinExistence type="predicted"/>
<dbReference type="HOGENOM" id="CLU_402149_0_0_0"/>
<dbReference type="NCBIfam" id="TIGR04183">
    <property type="entry name" value="Por_Secre_tail"/>
    <property type="match status" value="1"/>
</dbReference>
<dbReference type="InterPro" id="IPR013783">
    <property type="entry name" value="Ig-like_fold"/>
</dbReference>
<dbReference type="eggNOG" id="COG1361">
    <property type="taxonomic scope" value="Bacteria"/>
</dbReference>